<protein>
    <submittedName>
        <fullName evidence="1">Uncharacterized protein</fullName>
    </submittedName>
</protein>
<gene>
    <name evidence="1" type="ORF">SAMN05216325_1547</name>
</gene>
<accession>A0A1H8J4B5</accession>
<sequence>MEKRLPTVKEAIEYLDKCHTRQYIDDCIAFWVGKGTQPGFEEAVRAGLKKK</sequence>
<proteinExistence type="predicted"/>
<evidence type="ECO:0000313" key="2">
    <source>
        <dbReference type="Proteomes" id="UP000199459"/>
    </source>
</evidence>
<name>A0A1H8J4B5_9PROT</name>
<evidence type="ECO:0000313" key="1">
    <source>
        <dbReference type="EMBL" id="SEN75710.1"/>
    </source>
</evidence>
<reference evidence="1 2" key="1">
    <citation type="submission" date="2016-10" db="EMBL/GenBank/DDBJ databases">
        <authorList>
            <person name="de Groot N.N."/>
        </authorList>
    </citation>
    <scope>NUCLEOTIDE SEQUENCE [LARGE SCALE GENOMIC DNA]</scope>
    <source>
        <strain evidence="1 2">Nm22</strain>
    </source>
</reference>
<dbReference type="STRING" id="917.SAMN05216326_12543"/>
<organism evidence="1 2">
    <name type="scientific">Nitrosomonas marina</name>
    <dbReference type="NCBI Taxonomy" id="917"/>
    <lineage>
        <taxon>Bacteria</taxon>
        <taxon>Pseudomonadati</taxon>
        <taxon>Pseudomonadota</taxon>
        <taxon>Betaproteobacteria</taxon>
        <taxon>Nitrosomonadales</taxon>
        <taxon>Nitrosomonadaceae</taxon>
        <taxon>Nitrosomonas</taxon>
    </lineage>
</organism>
<dbReference type="AlphaFoldDB" id="A0A1H8J4B5"/>
<dbReference type="EMBL" id="FOCP01000054">
    <property type="protein sequence ID" value="SEN75710.1"/>
    <property type="molecule type" value="Genomic_DNA"/>
</dbReference>
<dbReference type="Proteomes" id="UP000199459">
    <property type="component" value="Unassembled WGS sequence"/>
</dbReference>